<keyword evidence="4" id="KW-1133">Transmembrane helix</keyword>
<accession>A0A0D6QW58</accession>
<evidence type="ECO:0000313" key="5">
    <source>
        <dbReference type="EMBL" id="JAG94681.1"/>
    </source>
</evidence>
<organism evidence="5">
    <name type="scientific">Araucaria cunninghamii</name>
    <name type="common">Hoop pine</name>
    <name type="synonym">Moreton Bay pine</name>
    <dbReference type="NCBI Taxonomy" id="56994"/>
    <lineage>
        <taxon>Eukaryota</taxon>
        <taxon>Viridiplantae</taxon>
        <taxon>Streptophyta</taxon>
        <taxon>Embryophyta</taxon>
        <taxon>Tracheophyta</taxon>
        <taxon>Spermatophyta</taxon>
        <taxon>Pinopsida</taxon>
        <taxon>Pinidae</taxon>
        <taxon>Conifers II</taxon>
        <taxon>Araucariales</taxon>
        <taxon>Araucariaceae</taxon>
        <taxon>Araucaria</taxon>
    </lineage>
</organism>
<evidence type="ECO:0000256" key="3">
    <source>
        <dbReference type="ARBA" id="ARBA00023098"/>
    </source>
</evidence>
<keyword evidence="2" id="KW-0378">Hydrolase</keyword>
<dbReference type="InterPro" id="IPR001087">
    <property type="entry name" value="GDSL"/>
</dbReference>
<dbReference type="Pfam" id="PF00657">
    <property type="entry name" value="Lipase_GDSL"/>
    <property type="match status" value="1"/>
</dbReference>
<keyword evidence="4" id="KW-0472">Membrane</keyword>
<dbReference type="PANTHER" id="PTHR46020:SF4">
    <property type="entry name" value="OS04G0650200 PROTEIN"/>
    <property type="match status" value="1"/>
</dbReference>
<dbReference type="Gene3D" id="3.40.50.1110">
    <property type="entry name" value="SGNH hydrolase"/>
    <property type="match status" value="1"/>
</dbReference>
<feature type="transmembrane region" description="Helical" evidence="4">
    <location>
        <begin position="15"/>
        <end position="34"/>
    </location>
</feature>
<evidence type="ECO:0000256" key="2">
    <source>
        <dbReference type="ARBA" id="ARBA00022801"/>
    </source>
</evidence>
<evidence type="ECO:0008006" key="6">
    <source>
        <dbReference type="Google" id="ProtNLM"/>
    </source>
</evidence>
<dbReference type="GO" id="GO:0016788">
    <property type="term" value="F:hydrolase activity, acting on ester bonds"/>
    <property type="evidence" value="ECO:0007669"/>
    <property type="project" value="InterPro"/>
</dbReference>
<keyword evidence="4" id="KW-0812">Transmembrane</keyword>
<keyword evidence="3" id="KW-0443">Lipid metabolism</keyword>
<dbReference type="AlphaFoldDB" id="A0A0D6QW58"/>
<reference evidence="5" key="1">
    <citation type="submission" date="2015-03" db="EMBL/GenBank/DDBJ databases">
        <title>A transcriptome of Araucaria cunninghamii, an australian fine timber species.</title>
        <authorList>
            <person name="Jing Yi C.J.Y."/>
            <person name="Yin San L.Y.S."/>
            <person name="Abdul Karim S.S."/>
            <person name="Wan Azmi N.N."/>
            <person name="Hercus R.R."/>
            <person name="Croft L.L."/>
        </authorList>
    </citation>
    <scope>NUCLEOTIDE SEQUENCE</scope>
    <source>
        <strain evidence="5">MI0301</strain>
        <tissue evidence="5">Leaf</tissue>
    </source>
</reference>
<comment type="similarity">
    <text evidence="1">Belongs to the 'GDSL' lipolytic enzyme family.</text>
</comment>
<evidence type="ECO:0000256" key="1">
    <source>
        <dbReference type="ARBA" id="ARBA00008668"/>
    </source>
</evidence>
<dbReference type="InterPro" id="IPR036514">
    <property type="entry name" value="SGNH_hydro_sf"/>
</dbReference>
<dbReference type="PANTHER" id="PTHR46020">
    <property type="entry name" value="OSJNBB0059K02.9 PROTEIN"/>
    <property type="match status" value="1"/>
</dbReference>
<protein>
    <recommendedName>
        <fullName evidence="6">SGNH hydrolase-type esterase domain-containing protein</fullName>
    </recommendedName>
</protein>
<proteinExistence type="inferred from homology"/>
<sequence>MTDAEQRISMEHLNLNYIVASAVLLFCFPCGTIAEKARVLFVFGDSYADTGNHDPYNASVNGVWRRPYGFEWPGFPAGRYSSGKIQTDRWAEILRIPTPIAYERLKTHHCEEMRKKMENGVNFAVGGSGIFQDYGFTTIAHQVQQFKWLINETGAFGNRDLARAIVLLSNVGNDYSAYLDNVKELVSLVIPIVSGMVEVVKELYEHGLRNFVVSDVVALGCLPEIGRTSCDSAYDKVIEFHSSLLSESMHQLRSHLKGSKIIIPDLHYAFHHIFSNPKQYGFEDLFSPCCAAKGKVTGCAEVSDRGEPLFEMCEDPKKRLFWDNRHPTHKGWHALMSLYTYGDIYRGKKLSFVKGANNLKDWVKSIGFDAHDISPISSR</sequence>
<dbReference type="EMBL" id="GCKF01042773">
    <property type="protein sequence ID" value="JAG94681.1"/>
    <property type="molecule type" value="Transcribed_RNA"/>
</dbReference>
<dbReference type="GO" id="GO:0006629">
    <property type="term" value="P:lipid metabolic process"/>
    <property type="evidence" value="ECO:0007669"/>
    <property type="project" value="UniProtKB-KW"/>
</dbReference>
<name>A0A0D6QW58_ARACU</name>
<evidence type="ECO:0000256" key="4">
    <source>
        <dbReference type="SAM" id="Phobius"/>
    </source>
</evidence>